<sequence>MDQLVTSTLAILLTIIVSTEGNPKDGPKGGPPKVNLTSIMANSQVTLSCITFNIESLPRAAGDNHRSTRSCAVIKGAIKTLWMNAMMEF</sequence>
<gene>
    <name evidence="2" type="ORF">Ocin01_19837</name>
</gene>
<feature type="chain" id="PRO_5008903371" evidence="1">
    <location>
        <begin position="22"/>
        <end position="89"/>
    </location>
</feature>
<dbReference type="EMBL" id="LJIJ01007003">
    <property type="protein sequence ID" value="ODM86845.1"/>
    <property type="molecule type" value="Genomic_DNA"/>
</dbReference>
<evidence type="ECO:0000313" key="3">
    <source>
        <dbReference type="Proteomes" id="UP000094527"/>
    </source>
</evidence>
<comment type="caution">
    <text evidence="2">The sequence shown here is derived from an EMBL/GenBank/DDBJ whole genome shotgun (WGS) entry which is preliminary data.</text>
</comment>
<keyword evidence="3" id="KW-1185">Reference proteome</keyword>
<proteinExistence type="predicted"/>
<keyword evidence="1" id="KW-0732">Signal</keyword>
<reference evidence="2 3" key="1">
    <citation type="journal article" date="2016" name="Genome Biol. Evol.">
        <title>Gene Family Evolution Reflects Adaptation to Soil Environmental Stressors in the Genome of the Collembolan Orchesella cincta.</title>
        <authorList>
            <person name="Faddeeva-Vakhrusheva A."/>
            <person name="Derks M.F."/>
            <person name="Anvar S.Y."/>
            <person name="Agamennone V."/>
            <person name="Suring W."/>
            <person name="Smit S."/>
            <person name="van Straalen N.M."/>
            <person name="Roelofs D."/>
        </authorList>
    </citation>
    <scope>NUCLEOTIDE SEQUENCE [LARGE SCALE GENOMIC DNA]</scope>
    <source>
        <tissue evidence="2">Mixed pool</tissue>
    </source>
</reference>
<dbReference type="AlphaFoldDB" id="A0A1D2M1K0"/>
<evidence type="ECO:0000256" key="1">
    <source>
        <dbReference type="SAM" id="SignalP"/>
    </source>
</evidence>
<name>A0A1D2M1K0_ORCCI</name>
<feature type="signal peptide" evidence="1">
    <location>
        <begin position="1"/>
        <end position="21"/>
    </location>
</feature>
<protein>
    <submittedName>
        <fullName evidence="2">Uncharacterized protein</fullName>
    </submittedName>
</protein>
<evidence type="ECO:0000313" key="2">
    <source>
        <dbReference type="EMBL" id="ODM86845.1"/>
    </source>
</evidence>
<organism evidence="2 3">
    <name type="scientific">Orchesella cincta</name>
    <name type="common">Springtail</name>
    <name type="synonym">Podura cincta</name>
    <dbReference type="NCBI Taxonomy" id="48709"/>
    <lineage>
        <taxon>Eukaryota</taxon>
        <taxon>Metazoa</taxon>
        <taxon>Ecdysozoa</taxon>
        <taxon>Arthropoda</taxon>
        <taxon>Hexapoda</taxon>
        <taxon>Collembola</taxon>
        <taxon>Entomobryomorpha</taxon>
        <taxon>Entomobryoidea</taxon>
        <taxon>Orchesellidae</taxon>
        <taxon>Orchesellinae</taxon>
        <taxon>Orchesella</taxon>
    </lineage>
</organism>
<accession>A0A1D2M1K0</accession>
<dbReference type="Proteomes" id="UP000094527">
    <property type="component" value="Unassembled WGS sequence"/>
</dbReference>